<accession>A0A1A9WZT3</accession>
<organism evidence="2 3">
    <name type="scientific">Glossina brevipalpis</name>
    <dbReference type="NCBI Taxonomy" id="37001"/>
    <lineage>
        <taxon>Eukaryota</taxon>
        <taxon>Metazoa</taxon>
        <taxon>Ecdysozoa</taxon>
        <taxon>Arthropoda</taxon>
        <taxon>Hexapoda</taxon>
        <taxon>Insecta</taxon>
        <taxon>Pterygota</taxon>
        <taxon>Neoptera</taxon>
        <taxon>Endopterygota</taxon>
        <taxon>Diptera</taxon>
        <taxon>Brachycera</taxon>
        <taxon>Muscomorpha</taxon>
        <taxon>Hippoboscoidea</taxon>
        <taxon>Glossinidae</taxon>
        <taxon>Glossina</taxon>
    </lineage>
</organism>
<keyword evidence="3" id="KW-1185">Reference proteome</keyword>
<dbReference type="AlphaFoldDB" id="A0A1A9WZT3"/>
<keyword evidence="1" id="KW-0472">Membrane</keyword>
<dbReference type="Proteomes" id="UP000091820">
    <property type="component" value="Unassembled WGS sequence"/>
</dbReference>
<proteinExistence type="predicted"/>
<reference evidence="3" key="1">
    <citation type="submission" date="2014-03" db="EMBL/GenBank/DDBJ databases">
        <authorList>
            <person name="Aksoy S."/>
            <person name="Warren W."/>
            <person name="Wilson R.K."/>
        </authorList>
    </citation>
    <scope>NUCLEOTIDE SEQUENCE [LARGE SCALE GENOMIC DNA]</scope>
    <source>
        <strain evidence="3">IAEA</strain>
    </source>
</reference>
<feature type="transmembrane region" description="Helical" evidence="1">
    <location>
        <begin position="47"/>
        <end position="66"/>
    </location>
</feature>
<keyword evidence="1" id="KW-1133">Transmembrane helix</keyword>
<keyword evidence="1" id="KW-0812">Transmembrane</keyword>
<dbReference type="EnsemblMetazoa" id="GBRI038936-RA">
    <property type="protein sequence ID" value="GBRI038936-PA"/>
    <property type="gene ID" value="GBRI038936"/>
</dbReference>
<protein>
    <submittedName>
        <fullName evidence="2">Uncharacterized protein</fullName>
    </submittedName>
</protein>
<evidence type="ECO:0000313" key="2">
    <source>
        <dbReference type="EnsemblMetazoa" id="GBRI038936-PA"/>
    </source>
</evidence>
<reference evidence="2" key="2">
    <citation type="submission" date="2020-05" db="UniProtKB">
        <authorList>
            <consortium name="EnsemblMetazoa"/>
        </authorList>
    </citation>
    <scope>IDENTIFICATION</scope>
    <source>
        <strain evidence="2">IAEA</strain>
    </source>
</reference>
<sequence length="183" mass="20436">MNSMLVLAIQIQLSVPFHYFSAFLVQQKSLISISIKALRNVKANPQAIMMSFILSSICIIITPPILVRNGFDGLCKACKKYFSSLAIRKPAARVSKHSPASRYSFHSLKIIDLWQSTSITRSKLSSTAAKRASDSMTTELAALLSSRNWNFERICISFPPMFSLPNGIQVSSQFDHITQRFSS</sequence>
<evidence type="ECO:0000313" key="3">
    <source>
        <dbReference type="Proteomes" id="UP000091820"/>
    </source>
</evidence>
<feature type="transmembrane region" description="Helical" evidence="1">
    <location>
        <begin position="6"/>
        <end position="26"/>
    </location>
</feature>
<name>A0A1A9WZT3_9MUSC</name>
<dbReference type="VEuPathDB" id="VectorBase:GBRI038936"/>
<evidence type="ECO:0000256" key="1">
    <source>
        <dbReference type="SAM" id="Phobius"/>
    </source>
</evidence>